<accession>A0AC34QGC6</accession>
<name>A0AC34QGC6_9BILA</name>
<reference evidence="2" key="1">
    <citation type="submission" date="2022-11" db="UniProtKB">
        <authorList>
            <consortium name="WormBaseParasite"/>
        </authorList>
    </citation>
    <scope>IDENTIFICATION</scope>
</reference>
<dbReference type="WBParaSite" id="JU765_v2.g16091.t1">
    <property type="protein sequence ID" value="JU765_v2.g16091.t1"/>
    <property type="gene ID" value="JU765_v2.g16091"/>
</dbReference>
<evidence type="ECO:0000313" key="2">
    <source>
        <dbReference type="WBParaSite" id="JU765_v2.g16091.t1"/>
    </source>
</evidence>
<organism evidence="1 2">
    <name type="scientific">Panagrolaimus sp. JU765</name>
    <dbReference type="NCBI Taxonomy" id="591449"/>
    <lineage>
        <taxon>Eukaryota</taxon>
        <taxon>Metazoa</taxon>
        <taxon>Ecdysozoa</taxon>
        <taxon>Nematoda</taxon>
        <taxon>Chromadorea</taxon>
        <taxon>Rhabditida</taxon>
        <taxon>Tylenchina</taxon>
        <taxon>Panagrolaimomorpha</taxon>
        <taxon>Panagrolaimoidea</taxon>
        <taxon>Panagrolaimidae</taxon>
        <taxon>Panagrolaimus</taxon>
    </lineage>
</organism>
<evidence type="ECO:0000313" key="1">
    <source>
        <dbReference type="Proteomes" id="UP000887576"/>
    </source>
</evidence>
<dbReference type="Proteomes" id="UP000887576">
    <property type="component" value="Unplaced"/>
</dbReference>
<proteinExistence type="predicted"/>
<protein>
    <submittedName>
        <fullName evidence="2">Zinc transporter ZIP3</fullName>
    </submittedName>
</protein>
<sequence length="315" mass="35387">MDLILLKILLILIMACVSLFFGLLPLKIHSWLEKKSVIHRQVTSMLSCFAGGVILGVCLLDMFPEASEQLEDLQELTHWKSDFPYLYLLIGLGFFIVYFVDMLCDHYFDFEEVVQRKLTVVRNDTNKDQAVIPRFIRANSAVTDVPVFINEQIWKRRAAHKAISTCFTLVAGLAVHKILEGFAFGIQQTQISLTSLFFGIIFHEALVIFSVGMSLTQKLAKHSICALIFFIVLLSLFSSMGAIVGMIVEGSLPKTASKSIIVTALMCFSIGCFLFVGFFEILCVERAKKTMPVLQFLSCFLGFIVTSVMMFVPNM</sequence>